<dbReference type="EMBL" id="JARKIB010000300">
    <property type="protein sequence ID" value="KAJ7715901.1"/>
    <property type="molecule type" value="Genomic_DNA"/>
</dbReference>
<keyword evidence="1" id="KW-0175">Coiled coil</keyword>
<dbReference type="Gene3D" id="1.25.40.10">
    <property type="entry name" value="Tetratricopeptide repeat domain"/>
    <property type="match status" value="3"/>
</dbReference>
<evidence type="ECO:0000256" key="1">
    <source>
        <dbReference type="SAM" id="Coils"/>
    </source>
</evidence>
<name>A0AAD7MG00_9AGAR</name>
<dbReference type="SUPFAM" id="SSF48452">
    <property type="entry name" value="TPR-like"/>
    <property type="match status" value="2"/>
</dbReference>
<comment type="caution">
    <text evidence="5">The sequence shown here is derived from an EMBL/GenBank/DDBJ whole genome shotgun (WGS) entry which is preliminary data.</text>
</comment>
<organism evidence="5 6">
    <name type="scientific">Mycena metata</name>
    <dbReference type="NCBI Taxonomy" id="1033252"/>
    <lineage>
        <taxon>Eukaryota</taxon>
        <taxon>Fungi</taxon>
        <taxon>Dikarya</taxon>
        <taxon>Basidiomycota</taxon>
        <taxon>Agaricomycotina</taxon>
        <taxon>Agaricomycetes</taxon>
        <taxon>Agaricomycetidae</taxon>
        <taxon>Agaricales</taxon>
        <taxon>Marasmiineae</taxon>
        <taxon>Mycenaceae</taxon>
        <taxon>Mycena</taxon>
    </lineage>
</organism>
<proteinExistence type="predicted"/>
<dbReference type="Proteomes" id="UP001215598">
    <property type="component" value="Unassembled WGS sequence"/>
</dbReference>
<dbReference type="InterPro" id="IPR056681">
    <property type="entry name" value="DUF7779"/>
</dbReference>
<evidence type="ECO:0000313" key="6">
    <source>
        <dbReference type="Proteomes" id="UP001215598"/>
    </source>
</evidence>
<keyword evidence="6" id="KW-1185">Reference proteome</keyword>
<dbReference type="InterPro" id="IPR053137">
    <property type="entry name" value="NLR-like"/>
</dbReference>
<keyword evidence="3" id="KW-1133">Transmembrane helix</keyword>
<feature type="domain" description="DUF7779" evidence="4">
    <location>
        <begin position="421"/>
        <end position="525"/>
    </location>
</feature>
<feature type="transmembrane region" description="Helical" evidence="3">
    <location>
        <begin position="1056"/>
        <end position="1073"/>
    </location>
</feature>
<evidence type="ECO:0000259" key="4">
    <source>
        <dbReference type="Pfam" id="PF25000"/>
    </source>
</evidence>
<keyword evidence="3" id="KW-0472">Membrane</keyword>
<dbReference type="InterPro" id="IPR011990">
    <property type="entry name" value="TPR-like_helical_dom_sf"/>
</dbReference>
<feature type="region of interest" description="Disordered" evidence="2">
    <location>
        <begin position="1"/>
        <end position="20"/>
    </location>
</feature>
<dbReference type="AlphaFoldDB" id="A0AAD7MG00"/>
<dbReference type="SUPFAM" id="SSF52540">
    <property type="entry name" value="P-loop containing nucleoside triphosphate hydrolases"/>
    <property type="match status" value="1"/>
</dbReference>
<evidence type="ECO:0000313" key="5">
    <source>
        <dbReference type="EMBL" id="KAJ7715901.1"/>
    </source>
</evidence>
<dbReference type="PANTHER" id="PTHR46082:SF6">
    <property type="entry name" value="AAA+ ATPASE DOMAIN-CONTAINING PROTEIN-RELATED"/>
    <property type="match status" value="1"/>
</dbReference>
<evidence type="ECO:0000256" key="3">
    <source>
        <dbReference type="SAM" id="Phobius"/>
    </source>
</evidence>
<accession>A0AAD7MG00</accession>
<protein>
    <recommendedName>
        <fullName evidence="4">DUF7779 domain-containing protein</fullName>
    </recommendedName>
</protein>
<dbReference type="Pfam" id="PF25000">
    <property type="entry name" value="DUF7779"/>
    <property type="match status" value="1"/>
</dbReference>
<gene>
    <name evidence="5" type="ORF">B0H16DRAFT_1804789</name>
</gene>
<dbReference type="PANTHER" id="PTHR46082">
    <property type="entry name" value="ATP/GTP-BINDING PROTEIN-RELATED"/>
    <property type="match status" value="1"/>
</dbReference>
<dbReference type="Pfam" id="PF13374">
    <property type="entry name" value="TPR_10"/>
    <property type="match status" value="5"/>
</dbReference>
<evidence type="ECO:0000256" key="2">
    <source>
        <dbReference type="SAM" id="MobiDB-lite"/>
    </source>
</evidence>
<feature type="coiled-coil region" evidence="1">
    <location>
        <begin position="1023"/>
        <end position="1052"/>
    </location>
</feature>
<sequence length="1074" mass="119674">MSTTSPQAPGAPAPQTTAGTILRPFKAPSKSKSDWLAPAILTAKTITAAAECAPFPYIKGVSGTVLILLETMDTAKKNRDDLEELCNSSTEIITILHEQILTHGDTAAVKFKGLCEELERCSNLWLFCLLESKLFQLSRSSSPCGPEIAEPIQRFSGTSEGIRKGSSLKDEIAGYQKQIQGLMAVVETNFKVDEIHSIITAPSFAVVKAVQNINNCPPPSRIFQGRKGILDNIHQFFDTDSGKQQIYVLHGLGGAGKTQIALKFIEDHQPSRFFSDIFLVDTSKLETIEMALKNIAVSKSVGNSAQDTLMWLRSNPDKWLLAIMGNIIVTSRNPELRSYGAHTSVSDMEEADAVTLLLRSANELSYLPLAIVQAGAFISKSENLEGYLVLYHENQARLLSERAIQSHDHYAWTVYTTWQISFDQLSQPAATLLQLCSFLHYSAISEDMFSYASKYSFPSWSPQKEELQEPLEFLGHFLEPTGKWSSLRFLDVTNEIKAYSLISFDTKTNLFSIHPLVHAWSRNALPNGEQYHSCISSLLGMCITKIPANDLVLTSLRLVSHVDSLRSSSSDQGPDFSGAFWTIYYKAVRPKDAQGIAEQVLEKSKVLLGEEHLHTLVAMHNMALTYSHLGQFQKAKELEVVVLEKRTKLLGQDHSSTLSVMGNLASTYFKLGKFQKAKELQDVVLDKRNKLLGEDHADTLLAMGNLASIYSGLGKYQNAKELRNTLLAMSNLASTYHDLGEYQKAKELRVIVLEKYTKLLGEDHPDILLAMGNLASTYSVLGEYQKAKELKVVVLERRTKLLGEDHPNTLLALGNLASTYSALGEYQQAKELKVVVLEKRTKLLGADHPHTLMAMGNLGRTYSALKEYQKAEEVEVVVLEKRTKLLGEDHPNTLMAMNNLASTYSDLGEYQKAKELKVVVLEKRIRLLGADHPDTLLAMGNLASAYFGLGEYQKAEELQILVLEKRTKLLGADHLDTLRAMANLAVTYYTSGDFSRAQDLETVVLEKRRQLLGDGHPDTLLVMQDLVATYRRLNKQKEVKELEQIIEDTEETLVPFKYLLLVLLLGFLLSFLLK</sequence>
<reference evidence="5" key="1">
    <citation type="submission" date="2023-03" db="EMBL/GenBank/DDBJ databases">
        <title>Massive genome expansion in bonnet fungi (Mycena s.s.) driven by repeated elements and novel gene families across ecological guilds.</title>
        <authorList>
            <consortium name="Lawrence Berkeley National Laboratory"/>
            <person name="Harder C.B."/>
            <person name="Miyauchi S."/>
            <person name="Viragh M."/>
            <person name="Kuo A."/>
            <person name="Thoen E."/>
            <person name="Andreopoulos B."/>
            <person name="Lu D."/>
            <person name="Skrede I."/>
            <person name="Drula E."/>
            <person name="Henrissat B."/>
            <person name="Morin E."/>
            <person name="Kohler A."/>
            <person name="Barry K."/>
            <person name="LaButti K."/>
            <person name="Morin E."/>
            <person name="Salamov A."/>
            <person name="Lipzen A."/>
            <person name="Mereny Z."/>
            <person name="Hegedus B."/>
            <person name="Baldrian P."/>
            <person name="Stursova M."/>
            <person name="Weitz H."/>
            <person name="Taylor A."/>
            <person name="Grigoriev I.V."/>
            <person name="Nagy L.G."/>
            <person name="Martin F."/>
            <person name="Kauserud H."/>
        </authorList>
    </citation>
    <scope>NUCLEOTIDE SEQUENCE</scope>
    <source>
        <strain evidence="5">CBHHK182m</strain>
    </source>
</reference>
<dbReference type="InterPro" id="IPR027417">
    <property type="entry name" value="P-loop_NTPase"/>
</dbReference>
<keyword evidence="3" id="KW-0812">Transmembrane</keyword>
<dbReference type="Gene3D" id="3.40.50.300">
    <property type="entry name" value="P-loop containing nucleotide triphosphate hydrolases"/>
    <property type="match status" value="1"/>
</dbReference>
<dbReference type="Pfam" id="PF13424">
    <property type="entry name" value="TPR_12"/>
    <property type="match status" value="2"/>
</dbReference>